<evidence type="ECO:0000256" key="5">
    <source>
        <dbReference type="ARBA" id="ARBA00023054"/>
    </source>
</evidence>
<dbReference type="InterPro" id="IPR010379">
    <property type="entry name" value="EzrA"/>
</dbReference>
<keyword evidence="7" id="KW-0717">Septation</keyword>
<reference evidence="9 10" key="1">
    <citation type="submission" date="2018-11" db="EMBL/GenBank/DDBJ databases">
        <title>Genomic Encyclopedia of Type Strains, Phase IV (KMG-IV): sequencing the most valuable type-strain genomes for metagenomic binning, comparative biology and taxonomic classification.</title>
        <authorList>
            <person name="Goeker M."/>
        </authorList>
    </citation>
    <scope>NUCLEOTIDE SEQUENCE [LARGE SCALE GENOMIC DNA]</scope>
    <source>
        <strain evidence="9 10">DSM 29158</strain>
    </source>
</reference>
<keyword evidence="5" id="KW-0175">Coiled coil</keyword>
<evidence type="ECO:0000256" key="6">
    <source>
        <dbReference type="ARBA" id="ARBA00023136"/>
    </source>
</evidence>
<evidence type="ECO:0000256" key="1">
    <source>
        <dbReference type="ARBA" id="ARBA00004162"/>
    </source>
</evidence>
<comment type="caution">
    <text evidence="9">The sequence shown here is derived from an EMBL/GenBank/DDBJ whole genome shotgun (WGS) entry which is preliminary data.</text>
</comment>
<accession>A0A3N5BJ67</accession>
<dbReference type="Pfam" id="PF06160">
    <property type="entry name" value="EzrA"/>
    <property type="match status" value="1"/>
</dbReference>
<dbReference type="GO" id="GO:0000921">
    <property type="term" value="P:septin ring assembly"/>
    <property type="evidence" value="ECO:0007669"/>
    <property type="project" value="InterPro"/>
</dbReference>
<keyword evidence="8" id="KW-0131">Cell cycle</keyword>
<proteinExistence type="predicted"/>
<dbReference type="AlphaFoldDB" id="A0A3N5BJ67"/>
<comment type="subcellular location">
    <subcellularLocation>
        <location evidence="1">Cell membrane</location>
        <topology evidence="1">Single-pass membrane protein</topology>
    </subcellularLocation>
</comment>
<evidence type="ECO:0000256" key="3">
    <source>
        <dbReference type="ARBA" id="ARBA00022692"/>
    </source>
</evidence>
<dbReference type="GO" id="GO:0005886">
    <property type="term" value="C:plasma membrane"/>
    <property type="evidence" value="ECO:0007669"/>
    <property type="project" value="UniProtKB-SubCell"/>
</dbReference>
<keyword evidence="3" id="KW-0812">Transmembrane</keyword>
<dbReference type="EMBL" id="RKRK01000002">
    <property type="protein sequence ID" value="RPF57697.1"/>
    <property type="molecule type" value="Genomic_DNA"/>
</dbReference>
<evidence type="ECO:0000256" key="8">
    <source>
        <dbReference type="ARBA" id="ARBA00023306"/>
    </source>
</evidence>
<name>A0A3N5BJ67_9BACL</name>
<evidence type="ECO:0000313" key="9">
    <source>
        <dbReference type="EMBL" id="RPF57697.1"/>
    </source>
</evidence>
<dbReference type="OrthoDB" id="1654473at2"/>
<evidence type="ECO:0000256" key="7">
    <source>
        <dbReference type="ARBA" id="ARBA00023210"/>
    </source>
</evidence>
<dbReference type="GO" id="GO:0000917">
    <property type="term" value="P:division septum assembly"/>
    <property type="evidence" value="ECO:0007669"/>
    <property type="project" value="UniProtKB-KW"/>
</dbReference>
<keyword evidence="4" id="KW-1133">Transmembrane helix</keyword>
<evidence type="ECO:0000256" key="2">
    <source>
        <dbReference type="ARBA" id="ARBA00022618"/>
    </source>
</evidence>
<keyword evidence="2" id="KW-0132">Cell division</keyword>
<dbReference type="RefSeq" id="WP_123807281.1">
    <property type="nucleotide sequence ID" value="NZ_RKRK01000002.1"/>
</dbReference>
<dbReference type="GO" id="GO:0005940">
    <property type="term" value="C:septin ring"/>
    <property type="evidence" value="ECO:0007669"/>
    <property type="project" value="InterPro"/>
</dbReference>
<gene>
    <name evidence="9" type="ORF">EDD62_0327</name>
</gene>
<evidence type="ECO:0000256" key="4">
    <source>
        <dbReference type="ARBA" id="ARBA00022989"/>
    </source>
</evidence>
<keyword evidence="10" id="KW-1185">Reference proteome</keyword>
<evidence type="ECO:0000313" key="10">
    <source>
        <dbReference type="Proteomes" id="UP000277108"/>
    </source>
</evidence>
<protein>
    <submittedName>
        <fullName evidence="9">Septation ring formation regulator</fullName>
    </submittedName>
</protein>
<sequence>MIYVIIAILILLLIIVGAIVMIRNNKRSRIQAIESRIDELKGRPLQDELIKMKKFNLIGELKKDYEEYRKTWKTILEETLVSASNLVEEATQHTQNFKFNEADSMLDEADQLLDHVEETYSELSASIHQSLGTLTESQTLINDSEQIYKSSKRDVLANRHKYGQAADKLEQSIEEYKPKIEQVSTLFNNGDYKSAFQNINQHHSGLTLLQSKMEDIPVMIKEVQKEIPAQLQEIKYGCKDLRIEGYDLEHINVDYRTEQLKADVNLIEPMISQMKLTEADEEIERIKDEIDDILEMIEYEIKAKSKVDQTNKSVIDELFAVKDMNYTLQTEQQYIKSQYLVDENHAQDLNKFSNEITHLNNVYDEMVNHMNKSRVRYTKIEDDLNFIQEHVTTIDEKQQTISEYFISLKEDDDAYQNAITDIQVMKDEAYRKLTLANLPELPERYIIMKSEIDYDLKDIYELYSSRPLNMKLLSTKMEKLLHETQKFEQEIEDVIYNAKYTERLVQFGNRYRRDHESLDDLLNEAERLFDHSRFKRASEVAEEAIERYEPGATQSIRQQMQSEYR</sequence>
<keyword evidence="6" id="KW-0472">Membrane</keyword>
<organism evidence="9 10">
    <name type="scientific">Abyssicoccus albus</name>
    <dbReference type="NCBI Taxonomy" id="1817405"/>
    <lineage>
        <taxon>Bacteria</taxon>
        <taxon>Bacillati</taxon>
        <taxon>Bacillota</taxon>
        <taxon>Bacilli</taxon>
        <taxon>Bacillales</taxon>
        <taxon>Abyssicoccaceae</taxon>
    </lineage>
</organism>
<dbReference type="Proteomes" id="UP000277108">
    <property type="component" value="Unassembled WGS sequence"/>
</dbReference>